<feature type="non-terminal residue" evidence="2">
    <location>
        <position position="131"/>
    </location>
</feature>
<feature type="compositionally biased region" description="Pro residues" evidence="1">
    <location>
        <begin position="53"/>
        <end position="64"/>
    </location>
</feature>
<comment type="caution">
    <text evidence="2">The sequence shown here is derived from an EMBL/GenBank/DDBJ whole genome shotgun (WGS) entry which is preliminary data.</text>
</comment>
<name>A0AAV2IVH3_LYMST</name>
<proteinExistence type="predicted"/>
<feature type="region of interest" description="Disordered" evidence="1">
    <location>
        <begin position="51"/>
        <end position="83"/>
    </location>
</feature>
<evidence type="ECO:0000313" key="2">
    <source>
        <dbReference type="EMBL" id="CAL1549144.1"/>
    </source>
</evidence>
<dbReference type="Proteomes" id="UP001497497">
    <property type="component" value="Unassembled WGS sequence"/>
</dbReference>
<accession>A0AAV2IVH3</accession>
<dbReference type="EMBL" id="CAXITT010005328">
    <property type="protein sequence ID" value="CAL1549144.1"/>
    <property type="molecule type" value="Genomic_DNA"/>
</dbReference>
<feature type="compositionally biased region" description="Low complexity" evidence="1">
    <location>
        <begin position="65"/>
        <end position="82"/>
    </location>
</feature>
<protein>
    <submittedName>
        <fullName evidence="2">Uncharacterized protein</fullName>
    </submittedName>
</protein>
<evidence type="ECO:0000256" key="1">
    <source>
        <dbReference type="SAM" id="MobiDB-lite"/>
    </source>
</evidence>
<reference evidence="2 3" key="1">
    <citation type="submission" date="2024-04" db="EMBL/GenBank/DDBJ databases">
        <authorList>
            <consortium name="Genoscope - CEA"/>
            <person name="William W."/>
        </authorList>
    </citation>
    <scope>NUCLEOTIDE SEQUENCE [LARGE SCALE GENOMIC DNA]</scope>
</reference>
<keyword evidence="3" id="KW-1185">Reference proteome</keyword>
<organism evidence="2 3">
    <name type="scientific">Lymnaea stagnalis</name>
    <name type="common">Great pond snail</name>
    <name type="synonym">Helix stagnalis</name>
    <dbReference type="NCBI Taxonomy" id="6523"/>
    <lineage>
        <taxon>Eukaryota</taxon>
        <taxon>Metazoa</taxon>
        <taxon>Spiralia</taxon>
        <taxon>Lophotrochozoa</taxon>
        <taxon>Mollusca</taxon>
        <taxon>Gastropoda</taxon>
        <taxon>Heterobranchia</taxon>
        <taxon>Euthyneura</taxon>
        <taxon>Panpulmonata</taxon>
        <taxon>Hygrophila</taxon>
        <taxon>Lymnaeoidea</taxon>
        <taxon>Lymnaeidae</taxon>
        <taxon>Lymnaea</taxon>
    </lineage>
</organism>
<gene>
    <name evidence="2" type="ORF">GSLYS_00022461001</name>
</gene>
<sequence>MITESSFMFNSSSRDIIIEPTLSTSQVSVMSSELEISNSTVIMSSTIFLSSTIPPPSSSEPPPSTSVTPTPTTPAPGTTVPTIENSKNKTEFWVVTRFRIPLSANIQSPAFKQQTEMGLANAYYLARVRQE</sequence>
<evidence type="ECO:0000313" key="3">
    <source>
        <dbReference type="Proteomes" id="UP001497497"/>
    </source>
</evidence>
<dbReference type="AlphaFoldDB" id="A0AAV2IVH3"/>